<dbReference type="Proteomes" id="UP000010959">
    <property type="component" value="Unassembled WGS sequence"/>
</dbReference>
<feature type="region of interest" description="Disordered" evidence="1">
    <location>
        <begin position="1"/>
        <end position="21"/>
    </location>
</feature>
<comment type="caution">
    <text evidence="2">The sequence shown here is derived from an EMBL/GenBank/DDBJ whole genome shotgun (WGS) entry which is preliminary data.</text>
</comment>
<organism evidence="2 3">
    <name type="scientific">Rhodopirellula baltica SWK14</name>
    <dbReference type="NCBI Taxonomy" id="993516"/>
    <lineage>
        <taxon>Bacteria</taxon>
        <taxon>Pseudomonadati</taxon>
        <taxon>Planctomycetota</taxon>
        <taxon>Planctomycetia</taxon>
        <taxon>Pirellulales</taxon>
        <taxon>Pirellulaceae</taxon>
        <taxon>Rhodopirellula</taxon>
    </lineage>
</organism>
<evidence type="ECO:0000256" key="1">
    <source>
        <dbReference type="SAM" id="MobiDB-lite"/>
    </source>
</evidence>
<proteinExistence type="predicted"/>
<sequence length="49" mass="5672">MRTSRQHQPTGQRENDGFKGMNSIHGSLLWNKFIQRKPTCSLPIENAFN</sequence>
<reference evidence="2 3" key="1">
    <citation type="journal article" date="2013" name="Mar. Genomics">
        <title>Expression of sulfatases in Rhodopirellula baltica and the diversity of sulfatases in the genus Rhodopirellula.</title>
        <authorList>
            <person name="Wegner C.E."/>
            <person name="Richter-Heitmann T."/>
            <person name="Klindworth A."/>
            <person name="Klockow C."/>
            <person name="Richter M."/>
            <person name="Achstetter T."/>
            <person name="Glockner F.O."/>
            <person name="Harder J."/>
        </authorList>
    </citation>
    <scope>NUCLEOTIDE SEQUENCE [LARGE SCALE GENOMIC DNA]</scope>
    <source>
        <strain evidence="2 3">SWK14</strain>
    </source>
</reference>
<feature type="compositionally biased region" description="Polar residues" evidence="1">
    <location>
        <begin position="1"/>
        <end position="12"/>
    </location>
</feature>
<dbReference type="EMBL" id="AMWG01000012">
    <property type="protein sequence ID" value="ELP35420.1"/>
    <property type="molecule type" value="Genomic_DNA"/>
</dbReference>
<evidence type="ECO:0000313" key="2">
    <source>
        <dbReference type="EMBL" id="ELP35420.1"/>
    </source>
</evidence>
<gene>
    <name evidence="2" type="ORF">RBSWK_00689</name>
</gene>
<dbReference type="AlphaFoldDB" id="L7CNJ6"/>
<protein>
    <submittedName>
        <fullName evidence="2">Uncharacterized protein</fullName>
    </submittedName>
</protein>
<evidence type="ECO:0000313" key="3">
    <source>
        <dbReference type="Proteomes" id="UP000010959"/>
    </source>
</evidence>
<accession>L7CNJ6</accession>
<name>L7CNJ6_RHOBT</name>